<evidence type="ECO:0000259" key="6">
    <source>
        <dbReference type="PROSITE" id="PS51464"/>
    </source>
</evidence>
<dbReference type="SUPFAM" id="SSF46689">
    <property type="entry name" value="Homeodomain-like"/>
    <property type="match status" value="1"/>
</dbReference>
<dbReference type="GO" id="GO:1901135">
    <property type="term" value="P:carbohydrate derivative metabolic process"/>
    <property type="evidence" value="ECO:0007669"/>
    <property type="project" value="InterPro"/>
</dbReference>
<dbReference type="PROSITE" id="PS51464">
    <property type="entry name" value="SIS"/>
    <property type="match status" value="1"/>
</dbReference>
<dbReference type="InterPro" id="IPR046348">
    <property type="entry name" value="SIS_dom_sf"/>
</dbReference>
<evidence type="ECO:0000256" key="1">
    <source>
        <dbReference type="ARBA" id="ARBA00023015"/>
    </source>
</evidence>
<dbReference type="GO" id="GO:0097367">
    <property type="term" value="F:carbohydrate derivative binding"/>
    <property type="evidence" value="ECO:0007669"/>
    <property type="project" value="InterPro"/>
</dbReference>
<dbReference type="InterPro" id="IPR035472">
    <property type="entry name" value="RpiR-like_SIS"/>
</dbReference>
<dbReference type="PROSITE" id="PS51071">
    <property type="entry name" value="HTH_RPIR"/>
    <property type="match status" value="1"/>
</dbReference>
<dbReference type="InterPro" id="IPR000281">
    <property type="entry name" value="HTH_RpiR"/>
</dbReference>
<dbReference type="PANTHER" id="PTHR30514">
    <property type="entry name" value="GLUCOKINASE"/>
    <property type="match status" value="1"/>
</dbReference>
<dbReference type="InterPro" id="IPR001347">
    <property type="entry name" value="SIS_dom"/>
</dbReference>
<dbReference type="Gene3D" id="1.10.10.10">
    <property type="entry name" value="Winged helix-like DNA-binding domain superfamily/Winged helix DNA-binding domain"/>
    <property type="match status" value="1"/>
</dbReference>
<dbReference type="Pfam" id="PF01418">
    <property type="entry name" value="HTH_6"/>
    <property type="match status" value="1"/>
</dbReference>
<evidence type="ECO:0000256" key="2">
    <source>
        <dbReference type="ARBA" id="ARBA00023125"/>
    </source>
</evidence>
<feature type="coiled-coil region" evidence="4">
    <location>
        <begin position="47"/>
        <end position="74"/>
    </location>
</feature>
<dbReference type="Pfam" id="PF01380">
    <property type="entry name" value="SIS"/>
    <property type="match status" value="1"/>
</dbReference>
<dbReference type="InterPro" id="IPR047640">
    <property type="entry name" value="RpiR-like"/>
</dbReference>
<accession>A0A382EPN3</accession>
<proteinExistence type="predicted"/>
<dbReference type="GO" id="GO:0003700">
    <property type="term" value="F:DNA-binding transcription factor activity"/>
    <property type="evidence" value="ECO:0007669"/>
    <property type="project" value="InterPro"/>
</dbReference>
<evidence type="ECO:0000256" key="3">
    <source>
        <dbReference type="ARBA" id="ARBA00023163"/>
    </source>
</evidence>
<keyword evidence="2" id="KW-0238">DNA-binding</keyword>
<protein>
    <recommendedName>
        <fullName evidence="8">HTH rpiR-type domain-containing protein</fullName>
    </recommendedName>
</protein>
<dbReference type="SUPFAM" id="SSF53697">
    <property type="entry name" value="SIS domain"/>
    <property type="match status" value="1"/>
</dbReference>
<dbReference type="InterPro" id="IPR009057">
    <property type="entry name" value="Homeodomain-like_sf"/>
</dbReference>
<evidence type="ECO:0000313" key="7">
    <source>
        <dbReference type="EMBL" id="SVB52648.1"/>
    </source>
</evidence>
<dbReference type="GO" id="GO:0003677">
    <property type="term" value="F:DNA binding"/>
    <property type="evidence" value="ECO:0007669"/>
    <property type="project" value="UniProtKB-KW"/>
</dbReference>
<feature type="domain" description="HTH rpiR-type" evidence="5">
    <location>
        <begin position="1"/>
        <end position="53"/>
    </location>
</feature>
<name>A0A382EPN3_9ZZZZ</name>
<evidence type="ECO:0000259" key="5">
    <source>
        <dbReference type="PROSITE" id="PS51071"/>
    </source>
</evidence>
<organism evidence="7">
    <name type="scientific">marine metagenome</name>
    <dbReference type="NCBI Taxonomy" id="408172"/>
    <lineage>
        <taxon>unclassified sequences</taxon>
        <taxon>metagenomes</taxon>
        <taxon>ecological metagenomes</taxon>
    </lineage>
</organism>
<evidence type="ECO:0000256" key="4">
    <source>
        <dbReference type="SAM" id="Coils"/>
    </source>
</evidence>
<keyword evidence="1" id="KW-0805">Transcription regulation</keyword>
<dbReference type="EMBL" id="UINC01045647">
    <property type="protein sequence ID" value="SVB52648.1"/>
    <property type="molecule type" value="Genomic_DNA"/>
</dbReference>
<feature type="domain" description="SIS" evidence="6">
    <location>
        <begin position="105"/>
        <end position="240"/>
    </location>
</feature>
<dbReference type="Gene3D" id="3.40.50.10490">
    <property type="entry name" value="Glucose-6-phosphate isomerase like protein, domain 1"/>
    <property type="match status" value="1"/>
</dbReference>
<feature type="non-terminal residue" evidence="7">
    <location>
        <position position="1"/>
    </location>
</feature>
<dbReference type="PANTHER" id="PTHR30514:SF20">
    <property type="entry name" value="TRANSCRIPTIONAL REGULATOR"/>
    <property type="match status" value="1"/>
</dbReference>
<sequence length="250" mass="27432">AMSHPNEMGMETIAVIAEHSEVPPSSLIRFAKSFGFSGFSEMQKVFQQGLVSRMNEYQKRVQNLNLEMSQLKEGDKSNLGNFIQGGIQALQSLRKTVTDEDLEKAAAIMIESDVVHIAAQRRSFPIGTYLTYALSHLGVPNMLLDSVGGMFAEQGKTIRKGDVLLAISFSPYANEVLKLAGNVQERGIPVIVISDSILSPLGLFADVCLEVEETEVFGFRGVILSALMCLSLSLVVELGNQMEQQKKEME</sequence>
<dbReference type="CDD" id="cd05013">
    <property type="entry name" value="SIS_RpiR"/>
    <property type="match status" value="1"/>
</dbReference>
<dbReference type="AlphaFoldDB" id="A0A382EPN3"/>
<reference evidence="7" key="1">
    <citation type="submission" date="2018-05" db="EMBL/GenBank/DDBJ databases">
        <authorList>
            <person name="Lanie J.A."/>
            <person name="Ng W.-L."/>
            <person name="Kazmierczak K.M."/>
            <person name="Andrzejewski T.M."/>
            <person name="Davidsen T.M."/>
            <person name="Wayne K.J."/>
            <person name="Tettelin H."/>
            <person name="Glass J.I."/>
            <person name="Rusch D."/>
            <person name="Podicherti R."/>
            <person name="Tsui H.-C.T."/>
            <person name="Winkler M.E."/>
        </authorList>
    </citation>
    <scope>NUCLEOTIDE SEQUENCE</scope>
</reference>
<gene>
    <name evidence="7" type="ORF">METZ01_LOCUS205502</name>
</gene>
<keyword evidence="3" id="KW-0804">Transcription</keyword>
<evidence type="ECO:0008006" key="8">
    <source>
        <dbReference type="Google" id="ProtNLM"/>
    </source>
</evidence>
<dbReference type="InterPro" id="IPR036388">
    <property type="entry name" value="WH-like_DNA-bd_sf"/>
</dbReference>
<keyword evidence="4" id="KW-0175">Coiled coil</keyword>